<evidence type="ECO:0000313" key="4">
    <source>
        <dbReference type="Proteomes" id="UP000203589"/>
    </source>
</evidence>
<evidence type="ECO:0000256" key="1">
    <source>
        <dbReference type="ARBA" id="ARBA00008791"/>
    </source>
</evidence>
<dbReference type="EMBL" id="CP022540">
    <property type="protein sequence ID" value="ASP21377.1"/>
    <property type="molecule type" value="Genomic_DNA"/>
</dbReference>
<dbReference type="Pfam" id="PF00582">
    <property type="entry name" value="Usp"/>
    <property type="match status" value="1"/>
</dbReference>
<dbReference type="RefSeq" id="WP_094035301.1">
    <property type="nucleotide sequence ID" value="NZ_CP022540.1"/>
</dbReference>
<dbReference type="Proteomes" id="UP000203589">
    <property type="component" value="Chromosome"/>
</dbReference>
<proteinExistence type="inferred from homology"/>
<protein>
    <submittedName>
        <fullName evidence="3">Universal stress protein G</fullName>
    </submittedName>
</protein>
<organism evidence="3 4">
    <name type="scientific">Antarctobacter heliothermus</name>
    <dbReference type="NCBI Taxonomy" id="74033"/>
    <lineage>
        <taxon>Bacteria</taxon>
        <taxon>Pseudomonadati</taxon>
        <taxon>Pseudomonadota</taxon>
        <taxon>Alphaproteobacteria</taxon>
        <taxon>Rhodobacterales</taxon>
        <taxon>Roseobacteraceae</taxon>
        <taxon>Antarctobacter</taxon>
    </lineage>
</organism>
<dbReference type="KEGG" id="aht:ANTHELSMS3_02722"/>
<comment type="similarity">
    <text evidence="1">Belongs to the universal stress protein A family.</text>
</comment>
<sequence length="138" mass="14362">MFKRIMVPVDLAHAERLEKALGVAEDLAQHYGASVVYVGVAAATPSSVAHSPEEFAAKLTTFAEARAAQTGVTAEAHAMTSHDPSTDLDPTLLKAVGETGADLVVMASHIPNITDYVWPSNGGTIAGHAKVSVMVVRA</sequence>
<gene>
    <name evidence="3" type="primary">uspG</name>
    <name evidence="3" type="ORF">ANTHELSMS3_02722</name>
</gene>
<dbReference type="Gene3D" id="3.40.50.620">
    <property type="entry name" value="HUPs"/>
    <property type="match status" value="1"/>
</dbReference>
<dbReference type="AlphaFoldDB" id="A0A222E597"/>
<dbReference type="InterPro" id="IPR006016">
    <property type="entry name" value="UspA"/>
</dbReference>
<dbReference type="SUPFAM" id="SSF52402">
    <property type="entry name" value="Adenine nucleotide alpha hydrolases-like"/>
    <property type="match status" value="1"/>
</dbReference>
<feature type="domain" description="UspA" evidence="2">
    <location>
        <begin position="1"/>
        <end position="137"/>
    </location>
</feature>
<evidence type="ECO:0000259" key="2">
    <source>
        <dbReference type="Pfam" id="PF00582"/>
    </source>
</evidence>
<dbReference type="InterPro" id="IPR006015">
    <property type="entry name" value="Universal_stress_UspA"/>
</dbReference>
<dbReference type="CDD" id="cd00293">
    <property type="entry name" value="USP-like"/>
    <property type="match status" value="1"/>
</dbReference>
<name>A0A222E597_9RHOB</name>
<accession>A0A222E597</accession>
<keyword evidence="4" id="KW-1185">Reference proteome</keyword>
<dbReference type="OrthoDB" id="9792500at2"/>
<dbReference type="PRINTS" id="PR01438">
    <property type="entry name" value="UNVRSLSTRESS"/>
</dbReference>
<reference evidence="3 4" key="1">
    <citation type="submission" date="2017-07" db="EMBL/GenBank/DDBJ databases">
        <title>Genome Sequence of Antarctobacter heliothermus Strain SMS3 Isolated from a culture of the Diatom Skeletonema marinoi.</title>
        <authorList>
            <person name="Topel M."/>
            <person name="Pinder M.I.M."/>
            <person name="Johansson O.N."/>
            <person name="Kourtchenko O."/>
            <person name="Godhe A."/>
            <person name="Clarke A.K."/>
        </authorList>
    </citation>
    <scope>NUCLEOTIDE SEQUENCE [LARGE SCALE GENOMIC DNA]</scope>
    <source>
        <strain evidence="3 4">SMS3</strain>
    </source>
</reference>
<evidence type="ECO:0000313" key="3">
    <source>
        <dbReference type="EMBL" id="ASP21377.1"/>
    </source>
</evidence>
<dbReference type="InterPro" id="IPR014729">
    <property type="entry name" value="Rossmann-like_a/b/a_fold"/>
</dbReference>